<proteinExistence type="predicted"/>
<name>A0A0G0UME0_9BACT</name>
<comment type="caution">
    <text evidence="1">The sequence shown here is derived from an EMBL/GenBank/DDBJ whole genome shotgun (WGS) entry which is preliminary data.</text>
</comment>
<accession>A0A0G0UME0</accession>
<dbReference type="AlphaFoldDB" id="A0A0G0UME0"/>
<dbReference type="Proteomes" id="UP000033918">
    <property type="component" value="Unassembled WGS sequence"/>
</dbReference>
<dbReference type="EMBL" id="LCAK01000004">
    <property type="protein sequence ID" value="KKR88676.1"/>
    <property type="molecule type" value="Genomic_DNA"/>
</dbReference>
<evidence type="ECO:0000313" key="2">
    <source>
        <dbReference type="Proteomes" id="UP000033918"/>
    </source>
</evidence>
<evidence type="ECO:0000313" key="1">
    <source>
        <dbReference type="EMBL" id="KKR88676.1"/>
    </source>
</evidence>
<reference evidence="1 2" key="1">
    <citation type="journal article" date="2015" name="Nature">
        <title>rRNA introns, odd ribosomes, and small enigmatic genomes across a large radiation of phyla.</title>
        <authorList>
            <person name="Brown C.T."/>
            <person name="Hug L.A."/>
            <person name="Thomas B.C."/>
            <person name="Sharon I."/>
            <person name="Castelle C.J."/>
            <person name="Singh A."/>
            <person name="Wilkins M.J."/>
            <person name="Williams K.H."/>
            <person name="Banfield J.F."/>
        </authorList>
    </citation>
    <scope>NUCLEOTIDE SEQUENCE [LARGE SCALE GENOMIC DNA]</scope>
</reference>
<gene>
    <name evidence="1" type="ORF">UU38_C0004G0038</name>
</gene>
<organism evidence="1 2">
    <name type="scientific">Candidatus Wolfebacteria bacterium GW2011_GWB1_41_12</name>
    <dbReference type="NCBI Taxonomy" id="1619006"/>
    <lineage>
        <taxon>Bacteria</taxon>
        <taxon>Candidatus Wolfeibacteriota</taxon>
    </lineage>
</organism>
<sequence>MCSVPITYGWRRRYDAQGVNGEIPSIDILEACPVIPPIEDAYTIDIESFIKGKIYESVIWITWHVGTGLKAIRFRLRCRMTDKRFRIACTRRPDILDRILNELRPILEQKTSSQSLIICLGQQLSLDSLPNALKPFFDSVLKWADFISRCDIRSNPGSYSQVHNGYYYYYLHHSQVVVPASNMEEEREEEAFNNEFKNRFTLPHAGIVRGDVGVKWTNEEDKITLVLLHRDTSERVAKYYHYLDLLNDFRNEEKRYEQERAKNFAEAPQCQKVINDELIREARRAILLS</sequence>
<protein>
    <submittedName>
        <fullName evidence="1">Uncharacterized protein</fullName>
    </submittedName>
</protein>